<proteinExistence type="predicted"/>
<gene>
    <name evidence="1" type="ORF">L6452_05688</name>
</gene>
<evidence type="ECO:0000313" key="2">
    <source>
        <dbReference type="Proteomes" id="UP001055879"/>
    </source>
</evidence>
<evidence type="ECO:0000313" key="1">
    <source>
        <dbReference type="EMBL" id="KAI3758137.1"/>
    </source>
</evidence>
<comment type="caution">
    <text evidence="1">The sequence shown here is derived from an EMBL/GenBank/DDBJ whole genome shotgun (WGS) entry which is preliminary data.</text>
</comment>
<protein>
    <submittedName>
        <fullName evidence="1">Uncharacterized protein</fullName>
    </submittedName>
</protein>
<name>A0ACB9EH29_ARCLA</name>
<accession>A0ACB9EH29</accession>
<reference evidence="1 2" key="2">
    <citation type="journal article" date="2022" name="Mol. Ecol. Resour.">
        <title>The genomes of chicory, endive, great burdock and yacon provide insights into Asteraceae paleo-polyploidization history and plant inulin production.</title>
        <authorList>
            <person name="Fan W."/>
            <person name="Wang S."/>
            <person name="Wang H."/>
            <person name="Wang A."/>
            <person name="Jiang F."/>
            <person name="Liu H."/>
            <person name="Zhao H."/>
            <person name="Xu D."/>
            <person name="Zhang Y."/>
        </authorList>
    </citation>
    <scope>NUCLEOTIDE SEQUENCE [LARGE SCALE GENOMIC DNA]</scope>
    <source>
        <strain evidence="2">cv. Niubang</strain>
    </source>
</reference>
<dbReference type="Proteomes" id="UP001055879">
    <property type="component" value="Linkage Group LG02"/>
</dbReference>
<dbReference type="EMBL" id="CM042048">
    <property type="protein sequence ID" value="KAI3758137.1"/>
    <property type="molecule type" value="Genomic_DNA"/>
</dbReference>
<organism evidence="1 2">
    <name type="scientific">Arctium lappa</name>
    <name type="common">Greater burdock</name>
    <name type="synonym">Lappa major</name>
    <dbReference type="NCBI Taxonomy" id="4217"/>
    <lineage>
        <taxon>Eukaryota</taxon>
        <taxon>Viridiplantae</taxon>
        <taxon>Streptophyta</taxon>
        <taxon>Embryophyta</taxon>
        <taxon>Tracheophyta</taxon>
        <taxon>Spermatophyta</taxon>
        <taxon>Magnoliopsida</taxon>
        <taxon>eudicotyledons</taxon>
        <taxon>Gunneridae</taxon>
        <taxon>Pentapetalae</taxon>
        <taxon>asterids</taxon>
        <taxon>campanulids</taxon>
        <taxon>Asterales</taxon>
        <taxon>Asteraceae</taxon>
        <taxon>Carduoideae</taxon>
        <taxon>Cardueae</taxon>
        <taxon>Arctiinae</taxon>
        <taxon>Arctium</taxon>
    </lineage>
</organism>
<keyword evidence="2" id="KW-1185">Reference proteome</keyword>
<reference evidence="2" key="1">
    <citation type="journal article" date="2022" name="Mol. Ecol. Resour.">
        <title>The genomes of chicory, endive, great burdock and yacon provide insights into Asteraceae palaeo-polyploidization history and plant inulin production.</title>
        <authorList>
            <person name="Fan W."/>
            <person name="Wang S."/>
            <person name="Wang H."/>
            <person name="Wang A."/>
            <person name="Jiang F."/>
            <person name="Liu H."/>
            <person name="Zhao H."/>
            <person name="Xu D."/>
            <person name="Zhang Y."/>
        </authorList>
    </citation>
    <scope>NUCLEOTIDE SEQUENCE [LARGE SCALE GENOMIC DNA]</scope>
    <source>
        <strain evidence="2">cv. Niubang</strain>
    </source>
</reference>
<sequence>MILEQRSHGSILGDESFLLEGSQTVLHVKSLGRVLYFFVNIQLEGSAIGNANTADVSKEIPITLKPGKNKLDLFSVMVGLKVKQKEKALGPHTGDSFSYKGHMVSKMPRELRETITHCTTTPIMVETKWERTGVV</sequence>